<reference evidence="2" key="1">
    <citation type="journal article" date="2014" name="Front. Microbiol.">
        <title>High frequency of phylogenetically diverse reductive dehalogenase-homologous genes in deep subseafloor sedimentary metagenomes.</title>
        <authorList>
            <person name="Kawai M."/>
            <person name="Futagami T."/>
            <person name="Toyoda A."/>
            <person name="Takaki Y."/>
            <person name="Nishi S."/>
            <person name="Hori S."/>
            <person name="Arai W."/>
            <person name="Tsubouchi T."/>
            <person name="Morono Y."/>
            <person name="Uchiyama I."/>
            <person name="Ito T."/>
            <person name="Fujiyama A."/>
            <person name="Inagaki F."/>
            <person name="Takami H."/>
        </authorList>
    </citation>
    <scope>NUCLEOTIDE SEQUENCE</scope>
    <source>
        <strain evidence="2">Expedition CK06-06</strain>
    </source>
</reference>
<evidence type="ECO:0000313" key="2">
    <source>
        <dbReference type="EMBL" id="GAG38338.1"/>
    </source>
</evidence>
<proteinExistence type="predicted"/>
<dbReference type="Pfam" id="PF12704">
    <property type="entry name" value="MacB_PCD"/>
    <property type="match status" value="1"/>
</dbReference>
<evidence type="ECO:0000259" key="1">
    <source>
        <dbReference type="Pfam" id="PF12704"/>
    </source>
</evidence>
<comment type="caution">
    <text evidence="2">The sequence shown here is derived from an EMBL/GenBank/DDBJ whole genome shotgun (WGS) entry which is preliminary data.</text>
</comment>
<sequence length="122" mass="14104">MLSISEGAREEILKQIRLLGMNNIIIRAIRLTETQKAEVKSTYSLGLRYQDSKKLEDTCRFIKKIAPMKEIKEDITYPMRKLNARIMGTTPSYFDILNLDVKQGRFITDVDLSKYKQVCVIG</sequence>
<organism evidence="2">
    <name type="scientific">marine sediment metagenome</name>
    <dbReference type="NCBI Taxonomy" id="412755"/>
    <lineage>
        <taxon>unclassified sequences</taxon>
        <taxon>metagenomes</taxon>
        <taxon>ecological metagenomes</taxon>
    </lineage>
</organism>
<dbReference type="InterPro" id="IPR025857">
    <property type="entry name" value="MacB_PCD"/>
</dbReference>
<dbReference type="AlphaFoldDB" id="X0XNW5"/>
<name>X0XNW5_9ZZZZ</name>
<protein>
    <recommendedName>
        <fullName evidence="1">MacB-like periplasmic core domain-containing protein</fullName>
    </recommendedName>
</protein>
<dbReference type="EMBL" id="BARS01041999">
    <property type="protein sequence ID" value="GAG38338.1"/>
    <property type="molecule type" value="Genomic_DNA"/>
</dbReference>
<feature type="non-terminal residue" evidence="2">
    <location>
        <position position="122"/>
    </location>
</feature>
<feature type="domain" description="MacB-like periplasmic core" evidence="1">
    <location>
        <begin position="1"/>
        <end position="122"/>
    </location>
</feature>
<accession>X0XNW5</accession>
<gene>
    <name evidence="2" type="ORF">S01H1_63780</name>
</gene>